<comment type="similarity">
    <text evidence="1 5">Belongs to the phosphoglycerate mutase family. BPG-dependent PGAM subfamily.</text>
</comment>
<dbReference type="EC" id="5.4.2.11" evidence="5 9"/>
<dbReference type="AlphaFoldDB" id="A0A1K1M6M8"/>
<comment type="pathway">
    <text evidence="5 9">Carbohydrate degradation; glycolysis; pyruvate from D-glyceraldehyde 3-phosphate: step 3/5.</text>
</comment>
<evidence type="ECO:0000256" key="4">
    <source>
        <dbReference type="ARBA" id="ARBA00023235"/>
    </source>
</evidence>
<dbReference type="InterPro" id="IPR005952">
    <property type="entry name" value="Phosphogly_mut1"/>
</dbReference>
<dbReference type="OrthoDB" id="9782128at2"/>
<feature type="binding site" evidence="5 7">
    <location>
        <begin position="156"/>
        <end position="157"/>
    </location>
    <ligand>
        <name>substrate</name>
    </ligand>
</feature>
<keyword evidence="3 5" id="KW-0324">Glycolysis</keyword>
<evidence type="ECO:0000256" key="9">
    <source>
        <dbReference type="RuleBase" id="RU004512"/>
    </source>
</evidence>
<feature type="binding site" evidence="5 7">
    <location>
        <position position="58"/>
    </location>
    <ligand>
        <name>substrate</name>
    </ligand>
</feature>
<dbReference type="UniPathway" id="UPA00109">
    <property type="reaction ID" value="UER00186"/>
</dbReference>
<name>A0A1K1M6M8_9FLAO</name>
<dbReference type="PANTHER" id="PTHR11931">
    <property type="entry name" value="PHOSPHOGLYCERATE MUTASE"/>
    <property type="match status" value="1"/>
</dbReference>
<protein>
    <recommendedName>
        <fullName evidence="5 9">2,3-bisphosphoglycerate-dependent phosphoglycerate mutase</fullName>
        <shortName evidence="5">BPG-dependent PGAM</shortName>
        <shortName evidence="5">PGAM</shortName>
        <shortName evidence="5">Phosphoglyceromutase</shortName>
        <shortName evidence="5">dPGM</shortName>
        <ecNumber evidence="5 9">5.4.2.11</ecNumber>
    </recommendedName>
</protein>
<feature type="binding site" evidence="5 7">
    <location>
        <begin position="85"/>
        <end position="88"/>
    </location>
    <ligand>
        <name>substrate</name>
    </ligand>
</feature>
<feature type="binding site" evidence="5 7">
    <location>
        <begin position="8"/>
        <end position="15"/>
    </location>
    <ligand>
        <name>substrate</name>
    </ligand>
</feature>
<keyword evidence="4 5" id="KW-0413">Isomerase</keyword>
<feature type="active site" description="Proton donor/acceptor" evidence="5 6">
    <location>
        <position position="85"/>
    </location>
</feature>
<accession>A0A1K1M6M8</accession>
<sequence length="204" mass="23320">MSALILVRHGQSQWNLENRFTGWKDIDLTDRGKEEAFQAGLQLREEKIDVMFTSTLKRAQHTLQIIRKVCGLEQVPVYSDTALNERSYGDLEGLDKAETAKKFGEKQVYIWRRSYDVAPPGGESLKDTYDRTIPYFESHILPLLSEGKNVLVVAHGNSLRSLIMYLEKLGPEEIVKREIATGVPLKYLFDHHMNVLKAGHTFKS</sequence>
<dbReference type="CDD" id="cd07067">
    <property type="entry name" value="HP_PGM_like"/>
    <property type="match status" value="1"/>
</dbReference>
<dbReference type="RefSeq" id="WP_072315723.1">
    <property type="nucleotide sequence ID" value="NZ_FPJE01000002.1"/>
</dbReference>
<comment type="catalytic activity">
    <reaction evidence="5 9">
        <text>(2R)-2-phosphoglycerate = (2R)-3-phosphoglycerate</text>
        <dbReference type="Rhea" id="RHEA:15901"/>
        <dbReference type="ChEBI" id="CHEBI:58272"/>
        <dbReference type="ChEBI" id="CHEBI:58289"/>
        <dbReference type="EC" id="5.4.2.11"/>
    </reaction>
</comment>
<dbReference type="GO" id="GO:0004619">
    <property type="term" value="F:phosphoglycerate mutase activity"/>
    <property type="evidence" value="ECO:0007669"/>
    <property type="project" value="UniProtKB-UniRule"/>
</dbReference>
<evidence type="ECO:0000256" key="5">
    <source>
        <dbReference type="HAMAP-Rule" id="MF_01039"/>
    </source>
</evidence>
<dbReference type="EMBL" id="FPJE01000002">
    <property type="protein sequence ID" value="SFW18729.1"/>
    <property type="molecule type" value="Genomic_DNA"/>
</dbReference>
<feature type="binding site" evidence="5 7">
    <location>
        <position position="96"/>
    </location>
    <ligand>
        <name>substrate</name>
    </ligand>
</feature>
<evidence type="ECO:0000256" key="3">
    <source>
        <dbReference type="ARBA" id="ARBA00023152"/>
    </source>
</evidence>
<evidence type="ECO:0000256" key="1">
    <source>
        <dbReference type="ARBA" id="ARBA00006717"/>
    </source>
</evidence>
<dbReference type="NCBIfam" id="TIGR01258">
    <property type="entry name" value="pgm_1"/>
    <property type="match status" value="2"/>
</dbReference>
<evidence type="ECO:0000256" key="7">
    <source>
        <dbReference type="PIRSR" id="PIRSR613078-2"/>
    </source>
</evidence>
<evidence type="ECO:0000256" key="8">
    <source>
        <dbReference type="PIRSR" id="PIRSR613078-3"/>
    </source>
</evidence>
<dbReference type="SUPFAM" id="SSF53254">
    <property type="entry name" value="Phosphoglycerate mutase-like"/>
    <property type="match status" value="1"/>
</dbReference>
<feature type="active site" description="Tele-phosphohistidine intermediate" evidence="5 6">
    <location>
        <position position="9"/>
    </location>
</feature>
<dbReference type="Proteomes" id="UP000182248">
    <property type="component" value="Unassembled WGS sequence"/>
</dbReference>
<evidence type="ECO:0000256" key="2">
    <source>
        <dbReference type="ARBA" id="ARBA00022432"/>
    </source>
</evidence>
<feature type="site" description="Transition state stabilizer" evidence="5 8">
    <location>
        <position position="155"/>
    </location>
</feature>
<dbReference type="InterPro" id="IPR013078">
    <property type="entry name" value="His_Pase_superF_clade-1"/>
</dbReference>
<dbReference type="SMART" id="SM00855">
    <property type="entry name" value="PGAM"/>
    <property type="match status" value="1"/>
</dbReference>
<dbReference type="PIRSF" id="PIRSF000709">
    <property type="entry name" value="6PFK_2-Ptase"/>
    <property type="match status" value="1"/>
</dbReference>
<comment type="function">
    <text evidence="5 9">Catalyzes the interconversion of 2-phosphoglycerate and 3-phosphoglycerate.</text>
</comment>
<dbReference type="Pfam" id="PF00300">
    <property type="entry name" value="His_Phos_1"/>
    <property type="match status" value="1"/>
</dbReference>
<keyword evidence="11" id="KW-1185">Reference proteome</keyword>
<dbReference type="Gene3D" id="3.40.50.1240">
    <property type="entry name" value="Phosphoglycerate mutase-like"/>
    <property type="match status" value="1"/>
</dbReference>
<organism evidence="10 11">
    <name type="scientific">Sinomicrobium oceani</name>
    <dbReference type="NCBI Taxonomy" id="1150368"/>
    <lineage>
        <taxon>Bacteria</taxon>
        <taxon>Pseudomonadati</taxon>
        <taxon>Bacteroidota</taxon>
        <taxon>Flavobacteriia</taxon>
        <taxon>Flavobacteriales</taxon>
        <taxon>Flavobacteriaceae</taxon>
        <taxon>Sinomicrobium</taxon>
    </lineage>
</organism>
<dbReference type="GO" id="GO:0006096">
    <property type="term" value="P:glycolytic process"/>
    <property type="evidence" value="ECO:0007669"/>
    <property type="project" value="UniProtKB-UniRule"/>
</dbReference>
<evidence type="ECO:0000313" key="11">
    <source>
        <dbReference type="Proteomes" id="UP000182248"/>
    </source>
</evidence>
<feature type="binding site" evidence="5 7">
    <location>
        <begin position="112"/>
        <end position="113"/>
    </location>
    <ligand>
        <name>substrate</name>
    </ligand>
</feature>
<dbReference type="GO" id="GO:0006094">
    <property type="term" value="P:gluconeogenesis"/>
    <property type="evidence" value="ECO:0007669"/>
    <property type="project" value="UniProtKB-UniRule"/>
</dbReference>
<keyword evidence="2 5" id="KW-0312">Gluconeogenesis</keyword>
<dbReference type="PROSITE" id="PS00175">
    <property type="entry name" value="PG_MUTASE"/>
    <property type="match status" value="1"/>
</dbReference>
<feature type="binding site" evidence="5 7">
    <location>
        <begin position="21"/>
        <end position="22"/>
    </location>
    <ligand>
        <name>substrate</name>
    </ligand>
</feature>
<proteinExistence type="inferred from homology"/>
<evidence type="ECO:0000256" key="6">
    <source>
        <dbReference type="PIRSR" id="PIRSR613078-1"/>
    </source>
</evidence>
<reference evidence="10 11" key="1">
    <citation type="submission" date="2016-11" db="EMBL/GenBank/DDBJ databases">
        <authorList>
            <person name="Jaros S."/>
            <person name="Januszkiewicz K."/>
            <person name="Wedrychowicz H."/>
        </authorList>
    </citation>
    <scope>NUCLEOTIDE SEQUENCE [LARGE SCALE GENOMIC DNA]</scope>
    <source>
        <strain evidence="10 11">CGMCC 1.12145</strain>
    </source>
</reference>
<dbReference type="STRING" id="1150368.SAMN02927921_00423"/>
<dbReference type="HAMAP" id="MF_01039">
    <property type="entry name" value="PGAM_GpmA"/>
    <property type="match status" value="1"/>
</dbReference>
<evidence type="ECO:0000313" key="10">
    <source>
        <dbReference type="EMBL" id="SFW18729.1"/>
    </source>
</evidence>
<dbReference type="InterPro" id="IPR029033">
    <property type="entry name" value="His_PPase_superfam"/>
</dbReference>
<gene>
    <name evidence="5" type="primary">gpmA</name>
    <name evidence="10" type="ORF">SAMN02927921_00423</name>
</gene>
<dbReference type="InterPro" id="IPR001345">
    <property type="entry name" value="PG/BPGM_mutase_AS"/>
</dbReference>